<evidence type="ECO:0000313" key="1">
    <source>
        <dbReference type="EnsemblPlants" id="Kaladp0049s0059.1.v1.1"/>
    </source>
</evidence>
<sequence length="155" mass="17138">MTKIHPLPNKRNLGRQKKLRRLPHIFEKVLELPLGSNANVDVQESPESFRFCAAADGLGEEIRTEAIQIFPGVTKVVIRGESVIVDDGLEIDLWRFRLPECTRPDMASAAYMGGELVVVVPKDDGLIDYDDGGETWGAEGHHDHLLHVLGAQGFA</sequence>
<organism evidence="1 2">
    <name type="scientific">Kalanchoe fedtschenkoi</name>
    <name type="common">Lavender scallops</name>
    <name type="synonym">South American air plant</name>
    <dbReference type="NCBI Taxonomy" id="63787"/>
    <lineage>
        <taxon>Eukaryota</taxon>
        <taxon>Viridiplantae</taxon>
        <taxon>Streptophyta</taxon>
        <taxon>Embryophyta</taxon>
        <taxon>Tracheophyta</taxon>
        <taxon>Spermatophyta</taxon>
        <taxon>Magnoliopsida</taxon>
        <taxon>eudicotyledons</taxon>
        <taxon>Gunneridae</taxon>
        <taxon>Pentapetalae</taxon>
        <taxon>Saxifragales</taxon>
        <taxon>Crassulaceae</taxon>
        <taxon>Kalanchoe</taxon>
    </lineage>
</organism>
<evidence type="ECO:0000313" key="2">
    <source>
        <dbReference type="Proteomes" id="UP000594263"/>
    </source>
</evidence>
<proteinExistence type="predicted"/>
<accession>A0A7N0U0H6</accession>
<dbReference type="OMA" id="DNIRAHI"/>
<dbReference type="CDD" id="cd06464">
    <property type="entry name" value="ACD_sHsps-like"/>
    <property type="match status" value="1"/>
</dbReference>
<dbReference type="PANTHER" id="PTHR33879:SF3">
    <property type="entry name" value="17.6 KDA CLASS II HEAT SHOCK PROTEIN-RELATED"/>
    <property type="match status" value="1"/>
</dbReference>
<dbReference type="AlphaFoldDB" id="A0A7N0U0H6"/>
<dbReference type="Proteomes" id="UP000594263">
    <property type="component" value="Unplaced"/>
</dbReference>
<dbReference type="EnsemblPlants" id="Kaladp0049s0059.1.v1.1">
    <property type="protein sequence ID" value="Kaladp0049s0059.1.v1.1"/>
    <property type="gene ID" value="Kaladp0049s0059.v1.1"/>
</dbReference>
<keyword evidence="2" id="KW-1185">Reference proteome</keyword>
<name>A0A7N0U0H6_KALFE</name>
<dbReference type="PANTHER" id="PTHR33879">
    <property type="entry name" value="17.6 KDA CLASS II HEAT SHOCK PROTEIN-RELATED"/>
    <property type="match status" value="1"/>
</dbReference>
<protein>
    <submittedName>
        <fullName evidence="1">Uncharacterized protein</fullName>
    </submittedName>
</protein>
<reference evidence="1" key="1">
    <citation type="submission" date="2021-01" db="UniProtKB">
        <authorList>
            <consortium name="EnsemblPlants"/>
        </authorList>
    </citation>
    <scope>IDENTIFICATION</scope>
</reference>
<dbReference type="Gramene" id="Kaladp0049s0059.1.v1.1">
    <property type="protein sequence ID" value="Kaladp0049s0059.1.v1.1"/>
    <property type="gene ID" value="Kaladp0049s0059.v1.1"/>
</dbReference>